<evidence type="ECO:0000259" key="1">
    <source>
        <dbReference type="Pfam" id="PF08241"/>
    </source>
</evidence>
<gene>
    <name evidence="2" type="ORF">SAMN00017405_0641</name>
</gene>
<dbReference type="InterPro" id="IPR029063">
    <property type="entry name" value="SAM-dependent_MTases_sf"/>
</dbReference>
<dbReference type="EMBL" id="FWWT01000016">
    <property type="protein sequence ID" value="SMB89692.1"/>
    <property type="molecule type" value="Genomic_DNA"/>
</dbReference>
<dbReference type="GO" id="GO:0032259">
    <property type="term" value="P:methylation"/>
    <property type="evidence" value="ECO:0007669"/>
    <property type="project" value="UniProtKB-KW"/>
</dbReference>
<dbReference type="Pfam" id="PF08241">
    <property type="entry name" value="Methyltransf_11"/>
    <property type="match status" value="1"/>
</dbReference>
<organism evidence="2 3">
    <name type="scientific">Desulfonispora thiosulfatigenes DSM 11270</name>
    <dbReference type="NCBI Taxonomy" id="656914"/>
    <lineage>
        <taxon>Bacteria</taxon>
        <taxon>Bacillati</taxon>
        <taxon>Bacillota</taxon>
        <taxon>Clostridia</taxon>
        <taxon>Eubacteriales</taxon>
        <taxon>Peptococcaceae</taxon>
        <taxon>Desulfonispora</taxon>
    </lineage>
</organism>
<dbReference type="CDD" id="cd02440">
    <property type="entry name" value="AdoMet_MTases"/>
    <property type="match status" value="1"/>
</dbReference>
<keyword evidence="2" id="KW-0830">Ubiquinone</keyword>
<dbReference type="InterPro" id="IPR013216">
    <property type="entry name" value="Methyltransf_11"/>
</dbReference>
<evidence type="ECO:0000313" key="3">
    <source>
        <dbReference type="Proteomes" id="UP000192731"/>
    </source>
</evidence>
<dbReference type="Proteomes" id="UP000192731">
    <property type="component" value="Unassembled WGS sequence"/>
</dbReference>
<dbReference type="GO" id="GO:0008757">
    <property type="term" value="F:S-adenosylmethionine-dependent methyltransferase activity"/>
    <property type="evidence" value="ECO:0007669"/>
    <property type="project" value="InterPro"/>
</dbReference>
<keyword evidence="2" id="KW-0489">Methyltransferase</keyword>
<dbReference type="RefSeq" id="WP_242941943.1">
    <property type="nucleotide sequence ID" value="NZ_FWWT01000016.1"/>
</dbReference>
<name>A0A1W1V8L2_DESTI</name>
<feature type="domain" description="Methyltransferase type 11" evidence="1">
    <location>
        <begin position="41"/>
        <end position="138"/>
    </location>
</feature>
<sequence length="240" mass="27105">MWDGYSLSYDEQYAHGIKSSGEKSAWSNLLKRELGSSKYILDVGTGTGFLAVLAANLGHTCLGIDLSEKMMEVGKKKVKSEGLSKKVSFEIGDAESLSYEDNTFDVVMNRHLLWTLPDPEKALKEWKRVLKPGGKIIIINGAWSTFGLGQKSISFLGKMLIAIQEQKNPWSGDYEKDLKNKLPLYNNVEPLDIEKILKEIGFSDVSCIDMNDVYKEEVKALPLRYRLAYRHERYTVTGIK</sequence>
<proteinExistence type="predicted"/>
<dbReference type="PANTHER" id="PTHR43591:SF24">
    <property type="entry name" value="2-METHOXY-6-POLYPRENYL-1,4-BENZOQUINOL METHYLASE, MITOCHONDRIAL"/>
    <property type="match status" value="1"/>
</dbReference>
<keyword evidence="3" id="KW-1185">Reference proteome</keyword>
<protein>
    <submittedName>
        <fullName evidence="2">Ubiquinone/menaquinone biosynthesis C-methylase UbiE</fullName>
    </submittedName>
</protein>
<dbReference type="PANTHER" id="PTHR43591">
    <property type="entry name" value="METHYLTRANSFERASE"/>
    <property type="match status" value="1"/>
</dbReference>
<dbReference type="AlphaFoldDB" id="A0A1W1V8L2"/>
<keyword evidence="2" id="KW-0808">Transferase</keyword>
<accession>A0A1W1V8L2</accession>
<reference evidence="2 3" key="1">
    <citation type="submission" date="2017-04" db="EMBL/GenBank/DDBJ databases">
        <authorList>
            <person name="Afonso C.L."/>
            <person name="Miller P.J."/>
            <person name="Scott M.A."/>
            <person name="Spackman E."/>
            <person name="Goraichik I."/>
            <person name="Dimitrov K.M."/>
            <person name="Suarez D.L."/>
            <person name="Swayne D.E."/>
        </authorList>
    </citation>
    <scope>NUCLEOTIDE SEQUENCE [LARGE SCALE GENOMIC DNA]</scope>
    <source>
        <strain evidence="2 3">DSM 11270</strain>
    </source>
</reference>
<dbReference type="STRING" id="656914.SAMN00017405_0641"/>
<evidence type="ECO:0000313" key="2">
    <source>
        <dbReference type="EMBL" id="SMB89692.1"/>
    </source>
</evidence>
<dbReference type="Gene3D" id="3.40.50.150">
    <property type="entry name" value="Vaccinia Virus protein VP39"/>
    <property type="match status" value="1"/>
</dbReference>
<dbReference type="SUPFAM" id="SSF53335">
    <property type="entry name" value="S-adenosyl-L-methionine-dependent methyltransferases"/>
    <property type="match status" value="1"/>
</dbReference>